<dbReference type="Pfam" id="PF08239">
    <property type="entry name" value="SH3_3"/>
    <property type="match status" value="1"/>
</dbReference>
<evidence type="ECO:0000259" key="8">
    <source>
        <dbReference type="PROSITE" id="PS51781"/>
    </source>
</evidence>
<dbReference type="Gene3D" id="2.30.30.40">
    <property type="entry name" value="SH3 Domains"/>
    <property type="match status" value="1"/>
</dbReference>
<feature type="domain" description="SH3b" evidence="8">
    <location>
        <begin position="23"/>
        <end position="87"/>
    </location>
</feature>
<dbReference type="Proteomes" id="UP000070560">
    <property type="component" value="Chromosome"/>
</dbReference>
<dbReference type="AlphaFoldDB" id="A0A7U4TGC8"/>
<gene>
    <name evidence="9" type="ORF">HS1_000648</name>
</gene>
<organism evidence="9 10">
    <name type="scientific">Desulfofervidus auxilii</name>
    <dbReference type="NCBI Taxonomy" id="1621989"/>
    <lineage>
        <taxon>Bacteria</taxon>
        <taxon>Pseudomonadati</taxon>
        <taxon>Thermodesulfobacteriota</taxon>
        <taxon>Candidatus Desulfofervidia</taxon>
        <taxon>Candidatus Desulfofervidales</taxon>
        <taxon>Candidatus Desulfofervidaceae</taxon>
        <taxon>Candidatus Desulfofervidus</taxon>
    </lineage>
</organism>
<keyword evidence="4 7" id="KW-1133">Transmembrane helix</keyword>
<keyword evidence="10" id="KW-1185">Reference proteome</keyword>
<evidence type="ECO:0000313" key="9">
    <source>
        <dbReference type="EMBL" id="AMM40454.1"/>
    </source>
</evidence>
<reference evidence="9 10" key="1">
    <citation type="submission" date="2015-10" db="EMBL/GenBank/DDBJ databases">
        <title>Candidatus Desulfofervidus auxilii, a hydrogenotrophic sulfate-reducing bacterium involved in the thermophilic anaerobic oxidation of methane.</title>
        <authorList>
            <person name="Krukenberg V."/>
            <person name="Richter M."/>
            <person name="Wegener G."/>
        </authorList>
    </citation>
    <scope>NUCLEOTIDE SEQUENCE [LARGE SCALE GENOMIC DNA]</scope>
    <source>
        <strain evidence="9 10">HS1</strain>
    </source>
</reference>
<keyword evidence="6" id="KW-0175">Coiled coil</keyword>
<dbReference type="KEGG" id="daw:HS1_000648"/>
<dbReference type="GO" id="GO:0016020">
    <property type="term" value="C:membrane"/>
    <property type="evidence" value="ECO:0007669"/>
    <property type="project" value="UniProtKB-SubCell"/>
</dbReference>
<sequence>MPKMSFKLVLIIIFISFVTPVWAKTMYVTDSIKITFRNGPSIKHKILAMLKSGEEVEVLEELNGWTKVRLKDGKEGYVLSHYLSPNIPKSLIINELQSKVKYLQKQVQKLNQIKETLETSNSKLKASLESKEKQLVKLEKEYNDLKSGSANYIETKQLKDQLEIANKKLKTQLATLLERNKALEGKEKRLWFLSGAAVLLVGWVLGLIWGRTQIGRKRRYKLEI</sequence>
<accession>A0A7U4TGC8</accession>
<proteinExistence type="predicted"/>
<protein>
    <submittedName>
        <fullName evidence="9">SH3 type 3 domain-containing protein</fullName>
    </submittedName>
</protein>
<evidence type="ECO:0000256" key="4">
    <source>
        <dbReference type="ARBA" id="ARBA00022989"/>
    </source>
</evidence>
<dbReference type="EMBL" id="CP013015">
    <property type="protein sequence ID" value="AMM40454.1"/>
    <property type="molecule type" value="Genomic_DNA"/>
</dbReference>
<dbReference type="OrthoDB" id="5418566at2"/>
<evidence type="ECO:0000256" key="6">
    <source>
        <dbReference type="SAM" id="Coils"/>
    </source>
</evidence>
<dbReference type="SMART" id="SM00287">
    <property type="entry name" value="SH3b"/>
    <property type="match status" value="1"/>
</dbReference>
<dbReference type="NCBIfam" id="TIGR04211">
    <property type="entry name" value="SH3_and_anchor"/>
    <property type="match status" value="1"/>
</dbReference>
<evidence type="ECO:0000256" key="2">
    <source>
        <dbReference type="ARBA" id="ARBA00022692"/>
    </source>
</evidence>
<name>A0A7U4TGC8_DESA2</name>
<feature type="coiled-coil region" evidence="6">
    <location>
        <begin position="93"/>
        <end position="186"/>
    </location>
</feature>
<dbReference type="RefSeq" id="WP_066060855.1">
    <property type="nucleotide sequence ID" value="NZ_CP013015.1"/>
</dbReference>
<dbReference type="PROSITE" id="PS51781">
    <property type="entry name" value="SH3B"/>
    <property type="match status" value="1"/>
</dbReference>
<evidence type="ECO:0000256" key="3">
    <source>
        <dbReference type="ARBA" id="ARBA00022729"/>
    </source>
</evidence>
<evidence type="ECO:0000313" key="10">
    <source>
        <dbReference type="Proteomes" id="UP000070560"/>
    </source>
</evidence>
<dbReference type="InterPro" id="IPR036028">
    <property type="entry name" value="SH3-like_dom_sf"/>
</dbReference>
<evidence type="ECO:0000256" key="5">
    <source>
        <dbReference type="ARBA" id="ARBA00023136"/>
    </source>
</evidence>
<keyword evidence="2 7" id="KW-0812">Transmembrane</keyword>
<keyword evidence="3" id="KW-0732">Signal</keyword>
<comment type="subcellular location">
    <subcellularLocation>
        <location evidence="1">Membrane</location>
        <topology evidence="1">Single-pass membrane protein</topology>
    </subcellularLocation>
</comment>
<evidence type="ECO:0000256" key="1">
    <source>
        <dbReference type="ARBA" id="ARBA00004167"/>
    </source>
</evidence>
<dbReference type="SUPFAM" id="SSF50044">
    <property type="entry name" value="SH3-domain"/>
    <property type="match status" value="1"/>
</dbReference>
<feature type="transmembrane region" description="Helical" evidence="7">
    <location>
        <begin position="190"/>
        <end position="210"/>
    </location>
</feature>
<evidence type="ECO:0000256" key="7">
    <source>
        <dbReference type="SAM" id="Phobius"/>
    </source>
</evidence>
<dbReference type="InterPro" id="IPR003646">
    <property type="entry name" value="SH3-like_bac-type"/>
</dbReference>
<keyword evidence="5 7" id="KW-0472">Membrane</keyword>
<dbReference type="InterPro" id="IPR016476">
    <property type="entry name" value="SH3_dom_pro"/>
</dbReference>